<gene>
    <name evidence="1" type="ORF">BACCOPRO_00933</name>
</gene>
<name>S0F5I5_9BACT</name>
<proteinExistence type="predicted"/>
<dbReference type="Proteomes" id="UP000014073">
    <property type="component" value="Unassembled WGS sequence"/>
</dbReference>
<evidence type="ECO:0008006" key="3">
    <source>
        <dbReference type="Google" id="ProtNLM"/>
    </source>
</evidence>
<accession>S0F5I5</accession>
<keyword evidence="2" id="KW-1185">Reference proteome</keyword>
<dbReference type="OrthoDB" id="1043330at2"/>
<comment type="caution">
    <text evidence="1">The sequence shown here is derived from an EMBL/GenBank/DDBJ whole genome shotgun (WGS) entry which is preliminary data.</text>
</comment>
<organism evidence="1 2">
    <name type="scientific">Phocaeicola coprophilus DSM 18228 = JCM 13818</name>
    <dbReference type="NCBI Taxonomy" id="547042"/>
    <lineage>
        <taxon>Bacteria</taxon>
        <taxon>Pseudomonadati</taxon>
        <taxon>Bacteroidota</taxon>
        <taxon>Bacteroidia</taxon>
        <taxon>Bacteroidales</taxon>
        <taxon>Bacteroidaceae</taxon>
        <taxon>Phocaeicola</taxon>
    </lineage>
</organism>
<dbReference type="HOGENOM" id="CLU_084169_1_1_10"/>
<dbReference type="eggNOG" id="ENOG5033ZWM">
    <property type="taxonomic scope" value="Bacteria"/>
</dbReference>
<reference evidence="1 2" key="1">
    <citation type="submission" date="2008-12" db="EMBL/GenBank/DDBJ databases">
        <authorList>
            <person name="Fulton L."/>
            <person name="Clifton S."/>
            <person name="Fulton B."/>
            <person name="Xu J."/>
            <person name="Minx P."/>
            <person name="Pepin K.H."/>
            <person name="Johnson M."/>
            <person name="Bhonagiri V."/>
            <person name="Nash W.E."/>
            <person name="Mardis E.R."/>
            <person name="Wilson R.K."/>
        </authorList>
    </citation>
    <scope>NUCLEOTIDE SEQUENCE [LARGE SCALE GENOMIC DNA]</scope>
    <source>
        <strain evidence="1 2">DSM 18228</strain>
    </source>
</reference>
<protein>
    <recommendedName>
        <fullName evidence="3">DUF2589 domain-containing protein</fullName>
    </recommendedName>
</protein>
<dbReference type="GeneID" id="78405285"/>
<evidence type="ECO:0000313" key="2">
    <source>
        <dbReference type="Proteomes" id="UP000014073"/>
    </source>
</evidence>
<dbReference type="Pfam" id="PF11655">
    <property type="entry name" value="DUF2589"/>
    <property type="match status" value="1"/>
</dbReference>
<sequence length="182" mass="19924">MAKTEHLNSEQNIESIISAPLVALSKANMMMLSGQTTFLLKNCFKYKDGVYEPEMITMSIQVGGAEGKSMTFQMPLINLLSINALSVAKAHINFSIDITSSDSYPANGPTDILSEKALYRGRLNGTDRDGKTPVMKGLEVSVETSSQPLSRGLLTVMELYEKAIRASVPLRKTETESEETNL</sequence>
<dbReference type="RefSeq" id="WP_008141219.1">
    <property type="nucleotide sequence ID" value="NZ_EQ973634.1"/>
</dbReference>
<dbReference type="EMBL" id="ACBW01000075">
    <property type="protein sequence ID" value="EEF75444.1"/>
    <property type="molecule type" value="Genomic_DNA"/>
</dbReference>
<dbReference type="InterPro" id="IPR024510">
    <property type="entry name" value="DUF2589"/>
</dbReference>
<evidence type="ECO:0000313" key="1">
    <source>
        <dbReference type="EMBL" id="EEF75444.1"/>
    </source>
</evidence>
<dbReference type="STRING" id="547042.BACCOPRO_00933"/>
<dbReference type="AlphaFoldDB" id="S0F5I5"/>